<dbReference type="InterPro" id="IPR011990">
    <property type="entry name" value="TPR-like_helical_dom_sf"/>
</dbReference>
<reference evidence="8" key="1">
    <citation type="submission" date="2022-07" db="EMBL/GenBank/DDBJ databases">
        <authorList>
            <person name="Trinca V."/>
            <person name="Uliana J.V.C."/>
            <person name="Torres T.T."/>
            <person name="Ward R.J."/>
            <person name="Monesi N."/>
        </authorList>
    </citation>
    <scope>NUCLEOTIDE SEQUENCE</scope>
    <source>
        <strain evidence="8">HSMRA1968</strain>
        <tissue evidence="8">Whole embryos</tissue>
    </source>
</reference>
<dbReference type="Pfam" id="PF10374">
    <property type="entry name" value="EST1"/>
    <property type="match status" value="1"/>
</dbReference>
<sequence length="1015" mass="117600">MKKLGAALPGSIRPMSDKLPLSQSSSATETQCGTILSFNFFALWPNLCAMSSNRPGLITIKQPVARKSLPERESVHEDYKPHTHKIIERLKEADATLQYEIMSGQCLENLCAMSSNRPGLITIKQPVARKSLPERESVQSLTRFFLKNIHFYSYSRAKWYDNISEDYKPHTHKIIERLKEADATLQYEIMSGQCLENWDKFLECRKAIKTISENCIRKEMKLCRKENVEQHIWKMLYYSLIELFKALIAESKSEQQKEYFQIKLKDIIEDGLKFYNNLLDVIQNTYHFKLSNLLENDVQSRALIRDNKFVQLALVSVQKYFLFLGDLSRYKETNRSNNNLASAKEYYLKAQRLIPTNGVPYNQLAFVALHSDNCFGDPFHPIPIKLQKNKFAAVYYYIRSLMASNPIQTAKENLKVLFDEARKNYETNRKMALEHKSPLKTLKQNSDGSRQEIWIHPVSGKSINRNTMQLIEDEEIDTDVEFDDFNAKEIAKRFMTSYVHIHGKLITKIGMDSFLTCAKQMLKEFQRLLNSRPIPLSFRCFIQIMCINVYTISEAPKNQASESRSDILDASLAISFCMFELMCRKFVDISNFTSLQPYLDLQLTIPEDAEIWTDWMISNVELWNPLQNLVHDVPLYSFNELLNSLGAIVVLLREFRFRNSNEDEAMITLPEDVMLEGFPLINSATKPISCQKTEKRKSMLLTRLQVILDNGNEILKVYHPTRQRSEEATSQPSLNTKIHDSSTEDEEIIDEQIDDLSENNPMSPEIQNLIRRKIELEKRHKLQTRTDQHVREILSQTQISQCIEVRPKYLMPDTNCFIDYLEELKALATTSNSYMLLVPTVVINEIEGLSKGMFLDVIDKQKLDVALRKEYEHNKMVGKAAKESLNFLRNKLSTVKCVTTKGSILNTFSFTAEDVSTEKASNDDRILLAAVNLSSKSLVKTKNNVQYLLREVVLLTTDRNLRVKALAQNIPVRQQTFCSQFQFAVFCKLETKKIIFHLQLQIIRAMRLDYFRMLF</sequence>
<comment type="caution">
    <text evidence="8">The sequence shown here is derived from an EMBL/GenBank/DDBJ whole genome shotgun (WGS) entry which is preliminary data.</text>
</comment>
<keyword evidence="5" id="KW-0539">Nucleus</keyword>
<dbReference type="SUPFAM" id="SSF88723">
    <property type="entry name" value="PIN domain-like"/>
    <property type="match status" value="1"/>
</dbReference>
<evidence type="ECO:0000256" key="1">
    <source>
        <dbReference type="ARBA" id="ARBA00004123"/>
    </source>
</evidence>
<dbReference type="AlphaFoldDB" id="A0A9Q0MYQ1"/>
<keyword evidence="9" id="KW-1185">Reference proteome</keyword>
<comment type="subcellular location">
    <subcellularLocation>
        <location evidence="2">Cytoplasm</location>
    </subcellularLocation>
    <subcellularLocation>
        <location evidence="1">Nucleus</location>
    </subcellularLocation>
</comment>
<evidence type="ECO:0000256" key="5">
    <source>
        <dbReference type="ARBA" id="ARBA00023242"/>
    </source>
</evidence>
<evidence type="ECO:0000256" key="6">
    <source>
        <dbReference type="SAM" id="MobiDB-lite"/>
    </source>
</evidence>
<feature type="domain" description="PIN" evidence="7">
    <location>
        <begin position="808"/>
        <end position="963"/>
    </location>
</feature>
<organism evidence="8 9">
    <name type="scientific">Pseudolycoriella hygida</name>
    <dbReference type="NCBI Taxonomy" id="35572"/>
    <lineage>
        <taxon>Eukaryota</taxon>
        <taxon>Metazoa</taxon>
        <taxon>Ecdysozoa</taxon>
        <taxon>Arthropoda</taxon>
        <taxon>Hexapoda</taxon>
        <taxon>Insecta</taxon>
        <taxon>Pterygota</taxon>
        <taxon>Neoptera</taxon>
        <taxon>Endopterygota</taxon>
        <taxon>Diptera</taxon>
        <taxon>Nematocera</taxon>
        <taxon>Sciaroidea</taxon>
        <taxon>Sciaridae</taxon>
        <taxon>Pseudolycoriella</taxon>
    </lineage>
</organism>
<dbReference type="GO" id="GO:0042162">
    <property type="term" value="F:telomeric DNA binding"/>
    <property type="evidence" value="ECO:0007669"/>
    <property type="project" value="TreeGrafter"/>
</dbReference>
<dbReference type="SMART" id="SM00670">
    <property type="entry name" value="PINc"/>
    <property type="match status" value="1"/>
</dbReference>
<dbReference type="Pfam" id="PF13638">
    <property type="entry name" value="PIN_4"/>
    <property type="match status" value="1"/>
</dbReference>
<evidence type="ECO:0000256" key="4">
    <source>
        <dbReference type="ARBA" id="ARBA00023161"/>
    </source>
</evidence>
<dbReference type="InterPro" id="IPR002716">
    <property type="entry name" value="PIN_dom"/>
</dbReference>
<keyword evidence="3" id="KW-0963">Cytoplasm</keyword>
<dbReference type="InterPro" id="IPR045153">
    <property type="entry name" value="Est1/Ebs1-like"/>
</dbReference>
<dbReference type="GO" id="GO:0070034">
    <property type="term" value="F:telomerase RNA binding"/>
    <property type="evidence" value="ECO:0007669"/>
    <property type="project" value="TreeGrafter"/>
</dbReference>
<feature type="region of interest" description="Disordered" evidence="6">
    <location>
        <begin position="721"/>
        <end position="746"/>
    </location>
</feature>
<dbReference type="GO" id="GO:0005697">
    <property type="term" value="C:telomerase holoenzyme complex"/>
    <property type="evidence" value="ECO:0007669"/>
    <property type="project" value="TreeGrafter"/>
</dbReference>
<evidence type="ECO:0000313" key="9">
    <source>
        <dbReference type="Proteomes" id="UP001151699"/>
    </source>
</evidence>
<dbReference type="PANTHER" id="PTHR15696">
    <property type="entry name" value="SMG-7 SUPPRESSOR WITH MORPHOLOGICAL EFFECT ON GENITALIA PROTEIN 7"/>
    <property type="match status" value="1"/>
</dbReference>
<dbReference type="GO" id="GO:0005737">
    <property type="term" value="C:cytoplasm"/>
    <property type="evidence" value="ECO:0007669"/>
    <property type="project" value="UniProtKB-SubCell"/>
</dbReference>
<evidence type="ECO:0000256" key="3">
    <source>
        <dbReference type="ARBA" id="ARBA00022490"/>
    </source>
</evidence>
<evidence type="ECO:0000313" key="8">
    <source>
        <dbReference type="EMBL" id="KAJ6639859.1"/>
    </source>
</evidence>
<proteinExistence type="predicted"/>
<evidence type="ECO:0000259" key="7">
    <source>
        <dbReference type="SMART" id="SM00670"/>
    </source>
</evidence>
<dbReference type="InterPro" id="IPR029060">
    <property type="entry name" value="PIN-like_dom_sf"/>
</dbReference>
<keyword evidence="4" id="KW-0866">Nonsense-mediated mRNA decay</keyword>
<dbReference type="InterPro" id="IPR018834">
    <property type="entry name" value="DNA/RNA-bd_Est1-type"/>
</dbReference>
<dbReference type="SUPFAM" id="SSF48452">
    <property type="entry name" value="TPR-like"/>
    <property type="match status" value="1"/>
</dbReference>
<dbReference type="InterPro" id="IPR019458">
    <property type="entry name" value="Est1-like_N"/>
</dbReference>
<evidence type="ECO:0000256" key="2">
    <source>
        <dbReference type="ARBA" id="ARBA00004496"/>
    </source>
</evidence>
<dbReference type="Gene3D" id="3.40.50.1010">
    <property type="entry name" value="5'-nuclease"/>
    <property type="match status" value="1"/>
</dbReference>
<accession>A0A9Q0MYQ1</accession>
<dbReference type="OrthoDB" id="2017974at2759"/>
<dbReference type="Proteomes" id="UP001151699">
    <property type="component" value="Chromosome X"/>
</dbReference>
<name>A0A9Q0MYQ1_9DIPT</name>
<dbReference type="PANTHER" id="PTHR15696:SF0">
    <property type="entry name" value="TELOMERASE-BINDING PROTEIN EST1A"/>
    <property type="match status" value="1"/>
</dbReference>
<dbReference type="FunFam" id="3.40.50.1010:FF:000047">
    <property type="entry name" value="Blast:Telomerase-binding protein EST1A"/>
    <property type="match status" value="1"/>
</dbReference>
<feature type="region of interest" description="Disordered" evidence="6">
    <location>
        <begin position="1"/>
        <end position="24"/>
    </location>
</feature>
<gene>
    <name evidence="8" type="primary">smg6</name>
    <name evidence="8" type="ORF">Bhyg_12606</name>
</gene>
<dbReference type="Pfam" id="PF10373">
    <property type="entry name" value="EST1_DNA_bind"/>
    <property type="match status" value="1"/>
</dbReference>
<dbReference type="Gene3D" id="1.25.40.10">
    <property type="entry name" value="Tetratricopeptide repeat domain"/>
    <property type="match status" value="1"/>
</dbReference>
<dbReference type="EMBL" id="WJQU01000003">
    <property type="protein sequence ID" value="KAJ6639859.1"/>
    <property type="molecule type" value="Genomic_DNA"/>
</dbReference>
<dbReference type="GO" id="GO:0000184">
    <property type="term" value="P:nuclear-transcribed mRNA catabolic process, nonsense-mediated decay"/>
    <property type="evidence" value="ECO:0007669"/>
    <property type="project" value="UniProtKB-KW"/>
</dbReference>
<protein>
    <submittedName>
        <fullName evidence="8">Telomerase-binding protein EST1A</fullName>
    </submittedName>
</protein>